<evidence type="ECO:0000313" key="2">
    <source>
        <dbReference type="EMBL" id="QBR48083.1"/>
    </source>
</evidence>
<keyword evidence="1" id="KW-1133">Transmembrane helix</keyword>
<name>A0ABX5SNN0_9LACO</name>
<feature type="transmembrane region" description="Helical" evidence="1">
    <location>
        <begin position="136"/>
        <end position="157"/>
    </location>
</feature>
<dbReference type="RefSeq" id="WP_013103631.1">
    <property type="nucleotide sequence ID" value="NZ_CP037939.1"/>
</dbReference>
<gene>
    <name evidence="2" type="ORF">EW139_08065</name>
</gene>
<protein>
    <submittedName>
        <fullName evidence="2">Substrate-binding protein</fullName>
    </submittedName>
</protein>
<proteinExistence type="predicted"/>
<feature type="transmembrane region" description="Helical" evidence="1">
    <location>
        <begin position="102"/>
        <end position="124"/>
    </location>
</feature>
<accession>A0ABX5SNN0</accession>
<sequence>MKFVHSIFLKIALSMGIVMYMAYAIPTRQYTNLYLIGISVFTALFLPIFTIVSTYLEQQTFRLTASMFASKFAKFVWQSLYNLFALGLLVKGHVIDTNNLRMVGGLVGAVCLTSLASQGLQYLAIMLSNHGKGNRFANIFFALSFNVIISALAAIGYKKIQVIFIILGLALGIIGIFISLVTDIWGIVPSKGGVGLFLGTFNPVHKSHIAILKKFIDERHLDKVYIHPTVIPKMHQYLLDKEMIEIVKEDAGKRYYEKSALADPLVNFFPTGKVFYEAENRLFMLKTAIKEAGLENKVEILSDTKRYQDDGFYAIIKAIRKKHPHTQLHGLLGTDEGGMLLHDIYDETRVKPYVVLRRDNISGTAIRRGEKGMTMPKVTTFCLMSKKVKVVCCLVKQHMSLIIVWRLLMSESNTKFLITT</sequence>
<keyword evidence="1" id="KW-0472">Membrane</keyword>
<feature type="transmembrane region" description="Helical" evidence="1">
    <location>
        <begin position="163"/>
        <end position="188"/>
    </location>
</feature>
<organism evidence="2 3">
    <name type="scientific">Leuconostoc kimchii</name>
    <dbReference type="NCBI Taxonomy" id="136609"/>
    <lineage>
        <taxon>Bacteria</taxon>
        <taxon>Bacillati</taxon>
        <taxon>Bacillota</taxon>
        <taxon>Bacilli</taxon>
        <taxon>Lactobacillales</taxon>
        <taxon>Lactobacillaceae</taxon>
        <taxon>Leuconostoc</taxon>
    </lineage>
</organism>
<keyword evidence="1" id="KW-0812">Transmembrane</keyword>
<feature type="transmembrane region" description="Helical" evidence="1">
    <location>
        <begin position="72"/>
        <end position="90"/>
    </location>
</feature>
<dbReference type="Proteomes" id="UP000295756">
    <property type="component" value="Chromosome"/>
</dbReference>
<dbReference type="SUPFAM" id="SSF52374">
    <property type="entry name" value="Nucleotidylyl transferase"/>
    <property type="match status" value="1"/>
</dbReference>
<feature type="transmembrane region" description="Helical" evidence="1">
    <location>
        <begin position="31"/>
        <end position="52"/>
    </location>
</feature>
<reference evidence="2 3" key="1">
    <citation type="submission" date="2019-03" db="EMBL/GenBank/DDBJ databases">
        <title>Complete Genome Sequence of Leuconostoc kimchii strain NKJ218 Isolated from Homemade Kimchi.</title>
        <authorList>
            <person name="Jung J.Y."/>
            <person name="Jin H.M."/>
            <person name="Jung J.-W."/>
            <person name="Lee S.-Y."/>
            <person name="Ryu B.-G."/>
            <person name="Han S.-S."/>
            <person name="Kang H.K."/>
            <person name="Choi H.W."/>
            <person name="Chung E.J."/>
            <person name="Choi K.-M."/>
        </authorList>
    </citation>
    <scope>NUCLEOTIDE SEQUENCE [LARGE SCALE GENOMIC DNA]</scope>
    <source>
        <strain evidence="2 3">NKJ218</strain>
    </source>
</reference>
<feature type="transmembrane region" description="Helical" evidence="1">
    <location>
        <begin position="7"/>
        <end position="25"/>
    </location>
</feature>
<keyword evidence="3" id="KW-1185">Reference proteome</keyword>
<dbReference type="EMBL" id="CP037939">
    <property type="protein sequence ID" value="QBR48083.1"/>
    <property type="molecule type" value="Genomic_DNA"/>
</dbReference>
<evidence type="ECO:0000313" key="3">
    <source>
        <dbReference type="Proteomes" id="UP000295756"/>
    </source>
</evidence>
<dbReference type="Gene3D" id="3.40.50.620">
    <property type="entry name" value="HUPs"/>
    <property type="match status" value="1"/>
</dbReference>
<evidence type="ECO:0000256" key="1">
    <source>
        <dbReference type="SAM" id="Phobius"/>
    </source>
</evidence>
<dbReference type="InterPro" id="IPR014729">
    <property type="entry name" value="Rossmann-like_a/b/a_fold"/>
</dbReference>